<dbReference type="Proteomes" id="UP001362999">
    <property type="component" value="Unassembled WGS sequence"/>
</dbReference>
<name>A0AAW0AZW3_9AGAR</name>
<keyword evidence="3" id="KW-1185">Reference proteome</keyword>
<gene>
    <name evidence="2" type="ORF">R3P38DRAFT_3359764</name>
</gene>
<feature type="compositionally biased region" description="Polar residues" evidence="1">
    <location>
        <begin position="64"/>
        <end position="76"/>
    </location>
</feature>
<organism evidence="2 3">
    <name type="scientific">Favolaschia claudopus</name>
    <dbReference type="NCBI Taxonomy" id="2862362"/>
    <lineage>
        <taxon>Eukaryota</taxon>
        <taxon>Fungi</taxon>
        <taxon>Dikarya</taxon>
        <taxon>Basidiomycota</taxon>
        <taxon>Agaricomycotina</taxon>
        <taxon>Agaricomycetes</taxon>
        <taxon>Agaricomycetidae</taxon>
        <taxon>Agaricales</taxon>
        <taxon>Marasmiineae</taxon>
        <taxon>Mycenaceae</taxon>
        <taxon>Favolaschia</taxon>
    </lineage>
</organism>
<comment type="caution">
    <text evidence="2">The sequence shown here is derived from an EMBL/GenBank/DDBJ whole genome shotgun (WGS) entry which is preliminary data.</text>
</comment>
<accession>A0AAW0AZW3</accession>
<dbReference type="AlphaFoldDB" id="A0AAW0AZW3"/>
<evidence type="ECO:0000313" key="3">
    <source>
        <dbReference type="Proteomes" id="UP001362999"/>
    </source>
</evidence>
<sequence>MQVCLGGCRIKNQEFEGRIHLFYHGANLCGNKLKNKNTKKRGNDKRFSVSVIAVRFRAPGAPSSPRQHPLTTKQQSNPVPPRRRPTNNYPGSLGWQKFEALAVNVPPTEEVLTEIAYILRTGLKSRRLVVDQMPIEVKRAGEFAGETKTDLKMRDLLIQGPGIGYLEPSRSWNSSKYVGMEETWLKDCPRLPEFQTDGSGKSELQSQCHIQYLNEQMNSALELLFI</sequence>
<feature type="region of interest" description="Disordered" evidence="1">
    <location>
        <begin position="58"/>
        <end position="90"/>
    </location>
</feature>
<proteinExistence type="predicted"/>
<protein>
    <submittedName>
        <fullName evidence="2">Uncharacterized protein</fullName>
    </submittedName>
</protein>
<evidence type="ECO:0000313" key="2">
    <source>
        <dbReference type="EMBL" id="KAK7018932.1"/>
    </source>
</evidence>
<dbReference type="EMBL" id="JAWWNJ010000045">
    <property type="protein sequence ID" value="KAK7018932.1"/>
    <property type="molecule type" value="Genomic_DNA"/>
</dbReference>
<evidence type="ECO:0000256" key="1">
    <source>
        <dbReference type="SAM" id="MobiDB-lite"/>
    </source>
</evidence>
<reference evidence="2 3" key="1">
    <citation type="journal article" date="2024" name="J Genomics">
        <title>Draft genome sequencing and assembly of Favolaschia claudopus CIRM-BRFM 2984 isolated from oak limbs.</title>
        <authorList>
            <person name="Navarro D."/>
            <person name="Drula E."/>
            <person name="Chaduli D."/>
            <person name="Cazenave R."/>
            <person name="Ahrendt S."/>
            <person name="Wang J."/>
            <person name="Lipzen A."/>
            <person name="Daum C."/>
            <person name="Barry K."/>
            <person name="Grigoriev I.V."/>
            <person name="Favel A."/>
            <person name="Rosso M.N."/>
            <person name="Martin F."/>
        </authorList>
    </citation>
    <scope>NUCLEOTIDE SEQUENCE [LARGE SCALE GENOMIC DNA]</scope>
    <source>
        <strain evidence="2 3">CIRM-BRFM 2984</strain>
    </source>
</reference>